<keyword evidence="1" id="KW-0812">Transmembrane</keyword>
<dbReference type="Proteomes" id="UP000824280">
    <property type="component" value="Chromosome"/>
</dbReference>
<accession>A0ABX8ZGV1</accession>
<feature type="transmembrane region" description="Helical" evidence="1">
    <location>
        <begin position="295"/>
        <end position="320"/>
    </location>
</feature>
<dbReference type="RefSeq" id="WP_221423772.1">
    <property type="nucleotide sequence ID" value="NZ_CP081297.1"/>
</dbReference>
<evidence type="ECO:0000313" key="3">
    <source>
        <dbReference type="Proteomes" id="UP000824280"/>
    </source>
</evidence>
<feature type="transmembrane region" description="Helical" evidence="1">
    <location>
        <begin position="129"/>
        <end position="151"/>
    </location>
</feature>
<feature type="transmembrane region" description="Helical" evidence="1">
    <location>
        <begin position="99"/>
        <end position="117"/>
    </location>
</feature>
<proteinExistence type="predicted"/>
<evidence type="ECO:0000256" key="1">
    <source>
        <dbReference type="SAM" id="Phobius"/>
    </source>
</evidence>
<feature type="transmembrane region" description="Helical" evidence="1">
    <location>
        <begin position="234"/>
        <end position="260"/>
    </location>
</feature>
<keyword evidence="3" id="KW-1185">Reference proteome</keyword>
<dbReference type="EMBL" id="CP081297">
    <property type="protein sequence ID" value="QZD88241.1"/>
    <property type="molecule type" value="Genomic_DNA"/>
</dbReference>
<name>A0ABX8ZGV1_9SPHN</name>
<keyword evidence="1" id="KW-0472">Membrane</keyword>
<dbReference type="PANTHER" id="PTHR40400">
    <property type="entry name" value="SLR1512 PROTEIN"/>
    <property type="match status" value="1"/>
</dbReference>
<reference evidence="2 3" key="1">
    <citation type="submission" date="2021-08" db="EMBL/GenBank/DDBJ databases">
        <title>Comparative Genomics Analysis of the Genus Qipengyuania Reveals Extensive Genetic Diversity and Metabolic Versatility, Including the Description of Fifteen Novel Species.</title>
        <authorList>
            <person name="Liu Y."/>
        </authorList>
    </citation>
    <scope>NUCLEOTIDE SEQUENCE [LARGE SCALE GENOMIC DNA]</scope>
    <source>
        <strain evidence="2 3">1XM2-8</strain>
    </source>
</reference>
<dbReference type="InterPro" id="IPR010293">
    <property type="entry name" value="Sbt_1"/>
</dbReference>
<gene>
    <name evidence="2" type="ORF">K3166_06125</name>
</gene>
<keyword evidence="1" id="KW-1133">Transmembrane helix</keyword>
<feature type="transmembrane region" description="Helical" evidence="1">
    <location>
        <begin position="172"/>
        <end position="196"/>
    </location>
</feature>
<dbReference type="Pfam" id="PF05982">
    <property type="entry name" value="Sbt_1"/>
    <property type="match status" value="1"/>
</dbReference>
<protein>
    <submittedName>
        <fullName evidence="2">Sodium-dependent bicarbonate transport family permease</fullName>
    </submittedName>
</protein>
<feature type="transmembrane region" description="Helical" evidence="1">
    <location>
        <begin position="65"/>
        <end position="87"/>
    </location>
</feature>
<feature type="transmembrane region" description="Helical" evidence="1">
    <location>
        <begin position="266"/>
        <end position="288"/>
    </location>
</feature>
<organism evidence="2 3">
    <name type="scientific">Qipengyuania psychrotolerans</name>
    <dbReference type="NCBI Taxonomy" id="2867238"/>
    <lineage>
        <taxon>Bacteria</taxon>
        <taxon>Pseudomonadati</taxon>
        <taxon>Pseudomonadota</taxon>
        <taxon>Alphaproteobacteria</taxon>
        <taxon>Sphingomonadales</taxon>
        <taxon>Erythrobacteraceae</taxon>
        <taxon>Qipengyuania</taxon>
    </lineage>
</organism>
<dbReference type="PANTHER" id="PTHR40400:SF1">
    <property type="entry name" value="SLR1512 PROTEIN"/>
    <property type="match status" value="1"/>
</dbReference>
<evidence type="ECO:0000313" key="2">
    <source>
        <dbReference type="EMBL" id="QZD88241.1"/>
    </source>
</evidence>
<sequence>MDAAMIETFTSPVILFFVLGMLAALVRSDLVVPEALAKGMSLYLMAAIGLKGGVAVSESGVDTTVALALLAGVGASFLLPLIAFAVLRGFAKLDQLNSGAVAAHYGSVSVVTFVTAVEVYQLQGIPPGGFMVAVMAAMETPAILTGLILARRAVDQTGSADQRRTGELLHEVFFNPSVVLLLGAFAIGVVSGASGFEDVSPFFQAGFKGVLCLFLLDMGLIAARRLMDARLMTLRLVLVAIALPLLNGALGTAVGAAIGLDVGSTAALGVLCASASYIAVPAAMRLALPQADAGIYLTMSLSVTFPFNILINIGLIGALANRLVAG</sequence>
<feature type="transmembrane region" description="Helical" evidence="1">
    <location>
        <begin position="202"/>
        <end position="222"/>
    </location>
</feature>